<accession>A0ABX2DCP6</accession>
<dbReference type="EMBL" id="JABMKV010000002">
    <property type="protein sequence ID" value="NQX31797.1"/>
    <property type="molecule type" value="Genomic_DNA"/>
</dbReference>
<gene>
    <name evidence="1" type="ORF">HQN85_08675</name>
</gene>
<evidence type="ECO:0000313" key="1">
    <source>
        <dbReference type="EMBL" id="NQX31797.1"/>
    </source>
</evidence>
<proteinExistence type="predicted"/>
<reference evidence="1 2" key="1">
    <citation type="submission" date="2020-05" db="EMBL/GenBank/DDBJ databases">
        <title>Description of Pedobacter foliorum sp. nov.</title>
        <authorList>
            <person name="Qi S."/>
            <person name="Carlier A."/>
            <person name="Cnockaert M."/>
            <person name="Vandamme P."/>
        </authorList>
    </citation>
    <scope>NUCLEOTIDE SEQUENCE [LARGE SCALE GENOMIC DNA]</scope>
    <source>
        <strain evidence="1 2">LMG 31300</strain>
    </source>
</reference>
<sequence length="225" mass="26180">MGLQPDGMMLTINNSARLVFYNDMELYIQPLHHLNLEYIKNSNGESIDEKVKSIDTLHTVFIKKKNQKSGIEYDFEKINTDSGKPFNADSLWETLSFYKKSSSAKNFDSDIGKPLAVIEKGNIKIEKYAMKLEIGQVDSIYRYYDKSMKDIPFSLSEKFDKQNKSKLFKILGICNEIPKGVLLPDIAVPRREFFHEMKIVVEKKPKKYLDIFKKFEEDSKKLNLK</sequence>
<evidence type="ECO:0008006" key="3">
    <source>
        <dbReference type="Google" id="ProtNLM"/>
    </source>
</evidence>
<evidence type="ECO:0000313" key="2">
    <source>
        <dbReference type="Proteomes" id="UP000762110"/>
    </source>
</evidence>
<protein>
    <recommendedName>
        <fullName evidence="3">DUF4412 domain-containing protein</fullName>
    </recommendedName>
</protein>
<keyword evidence="2" id="KW-1185">Reference proteome</keyword>
<dbReference type="Proteomes" id="UP000762110">
    <property type="component" value="Unassembled WGS sequence"/>
</dbReference>
<organism evidence="1 2">
    <name type="scientific">Pedobacter boryungensis</name>
    <dbReference type="NCBI Taxonomy" id="869962"/>
    <lineage>
        <taxon>Bacteria</taxon>
        <taxon>Pseudomonadati</taxon>
        <taxon>Bacteroidota</taxon>
        <taxon>Sphingobacteriia</taxon>
        <taxon>Sphingobacteriales</taxon>
        <taxon>Sphingobacteriaceae</taxon>
        <taxon>Pedobacter</taxon>
    </lineage>
</organism>
<comment type="caution">
    <text evidence="1">The sequence shown here is derived from an EMBL/GenBank/DDBJ whole genome shotgun (WGS) entry which is preliminary data.</text>
</comment>
<name>A0ABX2DCP6_9SPHI</name>